<evidence type="ECO:0000256" key="2">
    <source>
        <dbReference type="ARBA" id="ARBA00022777"/>
    </source>
</evidence>
<evidence type="ECO:0000259" key="3">
    <source>
        <dbReference type="Pfam" id="PF00294"/>
    </source>
</evidence>
<dbReference type="SUPFAM" id="SSF53613">
    <property type="entry name" value="Ribokinase-like"/>
    <property type="match status" value="1"/>
</dbReference>
<accession>A0A175RCP3</accession>
<dbReference type="AlphaFoldDB" id="A0A175RCP3"/>
<proteinExistence type="predicted"/>
<dbReference type="GO" id="GO:0005829">
    <property type="term" value="C:cytosol"/>
    <property type="evidence" value="ECO:0007669"/>
    <property type="project" value="TreeGrafter"/>
</dbReference>
<dbReference type="RefSeq" id="WP_058633977.1">
    <property type="nucleotide sequence ID" value="NZ_LDPZ01000009.1"/>
</dbReference>
<dbReference type="InterPro" id="IPR011611">
    <property type="entry name" value="PfkB_dom"/>
</dbReference>
<gene>
    <name evidence="4" type="ORF">NS226_04495</name>
</gene>
<sequence>MEAARRGFLTAGTWCADHNKLVERWPEEDMVVEILSENVEGGGSACNFGIDIRRLDPAMPVDTIGVVGDDENGAILRDQALEAGIGIAGFHVVPGGRTNFTDAYSVRSTGRRTHLFHQGTSALLSPEHFDFSASTARILHLGLPGIHAKMDGPWEGEANGWLHVLKAARRAGLQTNLELLQIAPERLRAIVEPCLGALDLLVINDFEVGAITGTVTTRQGATDVEACRAAGARVMEQGSMQTLAIHFPLGALAFERNGGVTHRPSVFVPQSEVKGANGAGDAFAAGFVYALHEGWDVGDALRLAHATAAASLRDVGTTATVESWRACLDLADRWGWRS</sequence>
<dbReference type="InterPro" id="IPR029056">
    <property type="entry name" value="Ribokinase-like"/>
</dbReference>
<dbReference type="PATRIC" id="fig|401562.3.peg.5108"/>
<comment type="caution">
    <text evidence="4">The sequence shown here is derived from an EMBL/GenBank/DDBJ whole genome shotgun (WGS) entry which is preliminary data.</text>
</comment>
<keyword evidence="2 4" id="KW-0418">Kinase</keyword>
<dbReference type="Proteomes" id="UP000078272">
    <property type="component" value="Unassembled WGS sequence"/>
</dbReference>
<reference evidence="4 5" key="1">
    <citation type="journal article" date="2016" name="Front. Microbiol.">
        <title>Genomic Resource of Rice Seed Associated Bacteria.</title>
        <authorList>
            <person name="Midha S."/>
            <person name="Bansal K."/>
            <person name="Sharma S."/>
            <person name="Kumar N."/>
            <person name="Patil P.P."/>
            <person name="Chaudhry V."/>
            <person name="Patil P.B."/>
        </authorList>
    </citation>
    <scope>NUCLEOTIDE SEQUENCE [LARGE SCALE GENOMIC DNA]</scope>
    <source>
        <strain evidence="4 5">NS226</strain>
    </source>
</reference>
<dbReference type="OrthoDB" id="9813569at2"/>
<evidence type="ECO:0000256" key="1">
    <source>
        <dbReference type="ARBA" id="ARBA00022679"/>
    </source>
</evidence>
<keyword evidence="1" id="KW-0808">Transferase</keyword>
<dbReference type="STRING" id="401562.NS365_16740"/>
<dbReference type="EMBL" id="LDPZ01000009">
    <property type="protein sequence ID" value="KTQ97415.1"/>
    <property type="molecule type" value="Genomic_DNA"/>
</dbReference>
<dbReference type="PANTHER" id="PTHR10584">
    <property type="entry name" value="SUGAR KINASE"/>
    <property type="match status" value="1"/>
</dbReference>
<evidence type="ECO:0000313" key="4">
    <source>
        <dbReference type="EMBL" id="KTQ97415.1"/>
    </source>
</evidence>
<evidence type="ECO:0000313" key="5">
    <source>
        <dbReference type="Proteomes" id="UP000078272"/>
    </source>
</evidence>
<dbReference type="Gene3D" id="3.40.1190.20">
    <property type="match status" value="1"/>
</dbReference>
<dbReference type="GO" id="GO:0016301">
    <property type="term" value="F:kinase activity"/>
    <property type="evidence" value="ECO:0007669"/>
    <property type="project" value="UniProtKB-KW"/>
</dbReference>
<dbReference type="PANTHER" id="PTHR10584:SF166">
    <property type="entry name" value="RIBOKINASE"/>
    <property type="match status" value="1"/>
</dbReference>
<name>A0A175RCP3_9HYPH</name>
<organism evidence="4 5">
    <name type="scientific">Aureimonas ureilytica</name>
    <dbReference type="NCBI Taxonomy" id="401562"/>
    <lineage>
        <taxon>Bacteria</taxon>
        <taxon>Pseudomonadati</taxon>
        <taxon>Pseudomonadota</taxon>
        <taxon>Alphaproteobacteria</taxon>
        <taxon>Hyphomicrobiales</taxon>
        <taxon>Aurantimonadaceae</taxon>
        <taxon>Aureimonas</taxon>
    </lineage>
</organism>
<dbReference type="Pfam" id="PF00294">
    <property type="entry name" value="PfkB"/>
    <property type="match status" value="1"/>
</dbReference>
<feature type="domain" description="Carbohydrate kinase PfkB" evidence="3">
    <location>
        <begin position="17"/>
        <end position="322"/>
    </location>
</feature>
<protein>
    <submittedName>
        <fullName evidence="4">Ribokinase</fullName>
    </submittedName>
</protein>